<accession>A0ACB7IKL5</accession>
<comment type="caution">
    <text evidence="1">The sequence shown here is derived from an EMBL/GenBank/DDBJ whole genome shotgun (WGS) entry which is preliminary data.</text>
</comment>
<organism evidence="1 2">
    <name type="scientific">Pleurotus cornucopiae</name>
    <name type="common">Cornucopia mushroom</name>
    <dbReference type="NCBI Taxonomy" id="5321"/>
    <lineage>
        <taxon>Eukaryota</taxon>
        <taxon>Fungi</taxon>
        <taxon>Dikarya</taxon>
        <taxon>Basidiomycota</taxon>
        <taxon>Agaricomycotina</taxon>
        <taxon>Agaricomycetes</taxon>
        <taxon>Agaricomycetidae</taxon>
        <taxon>Agaricales</taxon>
        <taxon>Pleurotineae</taxon>
        <taxon>Pleurotaceae</taxon>
        <taxon>Pleurotus</taxon>
    </lineage>
</organism>
<proteinExistence type="predicted"/>
<sequence>MHDIENPHKPDDSPPPYTLMDESGNQGASSSAPPGGPPSTIVVTPPSPVNGSRPISPSQRQVQLFGPTPLQQSQPLLIPYYDPHSPYSLSRADSRTRWRFIGAVLWTVVLNYIRPTRRAASTVRFPTFCSPLTTAPDTGSPVLSSIVLSLIFTFYPQILPLDSPLPNLASSTHPDPRLVDEDYINKSLLDSLDATADAEPMNSVVDTEHAQHQSHSTAHSNSSDSPSVPYHIAMQSQQQSLLRPESPSDNNINSHMHLHHPIQSQQASLYDLHSQQNQMYSAGADYSSDVEQRQHHSAKINGFPPMSNGPFRSPPYQYGTNGRSRTLTASSILPPSISARDGPTSYYSPSASDVFSPQMTSPTQPHMQPFDARASHDFAASQAGFVGPSHKSFGIDAYGNGAVGSGLGAYQTNGKALVHSNGYAVQSTTYNNVQLSSQTPYGPHVATPLPSGSINGSGAGAPHAMLTTNGIGLLGAGATRNEASHEEISTIFVVGFPDDMQEREFQNMFTFSPGFEAATLKIPNGNKDFHAYGTSALSGRTGAGYSNGYMGPNDPYNLVTVNQGGVVVDNGRDGMLSSWGPNTSGDEGPSGQFLGQNGLGIPRKQIIGFAKFRTREEALAARDVLQGKRVDMEKGAVLKAEMARKNLHTKRGVGPVTGLAGAGASDMVGGALASMGSLQQGLVTGLGETLGYVNGAELSNRDREMGMLGAMGISYNGRWRDQLADPNSVQGRRERDEEDRRREREAGILNAMGLSSTRGARERAEEEEGQRRRNKLRVGNSAAYDAFHSVPAMAMSRQGSQLNGTNSLLNAEREGLNGAVTSNGYVDRGFPALSDDGMPPWEQVVKTAPLPISTSSQRSSSPHLTSSSANSNSDPTRSFSPSVGGQDQGRQHSQSSSSSSSSVIGPVQYGVTHVHGVIGGPLRNGDNVDADMARAVGDLAVNINNGNTSPQLPSPSSGTSSGGSGRNGVDQNPPINTLYVGNLPNSLSPPGQSQDCLEDRLRDLFKAQLGYRKMCFRQKGNGPMCFVEFDDVSYATKALQELYGHTLNGLVKGGIRLSYSKNPLGVRTPTSAGSNGPTMQQQQLQAASIQQSSPYSSDVFSNRFDDQVRPTILRRDTNPPPAQGNYMTSPPPRFVSPVPPTVNFSSSSSVPNILPRGSQPNLQGYASSFSPFGLPSPSSFDSDSGVPEPDPSYSHHGSSPP</sequence>
<evidence type="ECO:0000313" key="2">
    <source>
        <dbReference type="Proteomes" id="UP000824881"/>
    </source>
</evidence>
<name>A0ACB7IKL5_PLECO</name>
<evidence type="ECO:0000313" key="1">
    <source>
        <dbReference type="EMBL" id="KAG9218699.1"/>
    </source>
</evidence>
<reference evidence="1 2" key="1">
    <citation type="journal article" date="2021" name="Appl. Environ. Microbiol.">
        <title>Genetic linkage and physical mapping for an oyster mushroom Pleurotus cornucopiae and QTL analysis for the trait cap color.</title>
        <authorList>
            <person name="Zhang Y."/>
            <person name="Gao W."/>
            <person name="Sonnenberg A."/>
            <person name="Chen Q."/>
            <person name="Zhang J."/>
            <person name="Huang C."/>
        </authorList>
    </citation>
    <scope>NUCLEOTIDE SEQUENCE [LARGE SCALE GENOMIC DNA]</scope>
    <source>
        <strain evidence="1">CCMSSC00406</strain>
    </source>
</reference>
<keyword evidence="2" id="KW-1185">Reference proteome</keyword>
<gene>
    <name evidence="1" type="ORF">CCMSSC00406_0001187</name>
</gene>
<protein>
    <submittedName>
        <fullName evidence="1">Uncharacterized protein</fullName>
    </submittedName>
</protein>
<dbReference type="EMBL" id="WQMT02000009">
    <property type="protein sequence ID" value="KAG9218699.1"/>
    <property type="molecule type" value="Genomic_DNA"/>
</dbReference>
<dbReference type="Proteomes" id="UP000824881">
    <property type="component" value="Unassembled WGS sequence"/>
</dbReference>